<dbReference type="Pfam" id="PF05705">
    <property type="entry name" value="DUF829"/>
    <property type="match status" value="1"/>
</dbReference>
<organism evidence="8 9">
    <name type="scientific">Dioszegia hungarica</name>
    <dbReference type="NCBI Taxonomy" id="4972"/>
    <lineage>
        <taxon>Eukaryota</taxon>
        <taxon>Fungi</taxon>
        <taxon>Dikarya</taxon>
        <taxon>Basidiomycota</taxon>
        <taxon>Agaricomycotina</taxon>
        <taxon>Tremellomycetes</taxon>
        <taxon>Tremellales</taxon>
        <taxon>Bulleribasidiaceae</taxon>
        <taxon>Dioszegia</taxon>
    </lineage>
</organism>
<name>A0AA38H5S2_9TREE</name>
<keyword evidence="2 7" id="KW-0812">Transmembrane</keyword>
<comment type="caution">
    <text evidence="8">The sequence shown here is derived from an EMBL/GenBank/DDBJ whole genome shotgun (WGS) entry which is preliminary data.</text>
</comment>
<dbReference type="RefSeq" id="XP_052944163.1">
    <property type="nucleotide sequence ID" value="XM_053089840.1"/>
</dbReference>
<evidence type="ECO:0000256" key="3">
    <source>
        <dbReference type="ARBA" id="ARBA00022989"/>
    </source>
</evidence>
<evidence type="ECO:0000256" key="6">
    <source>
        <dbReference type="ARBA" id="ARBA00034303"/>
    </source>
</evidence>
<dbReference type="EMBL" id="JAKWFO010000007">
    <property type="protein sequence ID" value="KAI9634386.1"/>
    <property type="molecule type" value="Genomic_DNA"/>
</dbReference>
<dbReference type="PANTHER" id="PTHR12265:SF30">
    <property type="entry name" value="TRANSMEMBRANE PROTEIN 53"/>
    <property type="match status" value="1"/>
</dbReference>
<reference evidence="8" key="1">
    <citation type="journal article" date="2022" name="G3 (Bethesda)">
        <title>High quality genome of the basidiomycete yeast Dioszegia hungarica PDD-24b-2 isolated from cloud water.</title>
        <authorList>
            <person name="Jarrige D."/>
            <person name="Haridas S."/>
            <person name="Bleykasten-Grosshans C."/>
            <person name="Joly M."/>
            <person name="Nadalig T."/>
            <person name="Sancelme M."/>
            <person name="Vuilleumier S."/>
            <person name="Grigoriev I.V."/>
            <person name="Amato P."/>
            <person name="Bringel F."/>
        </authorList>
    </citation>
    <scope>NUCLEOTIDE SEQUENCE</scope>
    <source>
        <strain evidence="8">PDD-24b-2</strain>
    </source>
</reference>
<dbReference type="Proteomes" id="UP001164286">
    <property type="component" value="Unassembled WGS sequence"/>
</dbReference>
<keyword evidence="5" id="KW-0539">Nucleus</keyword>
<dbReference type="InterPro" id="IPR008547">
    <property type="entry name" value="DUF829_TMEM53"/>
</dbReference>
<evidence type="ECO:0000256" key="5">
    <source>
        <dbReference type="ARBA" id="ARBA00023242"/>
    </source>
</evidence>
<keyword evidence="4 7" id="KW-0472">Membrane</keyword>
<evidence type="ECO:0000313" key="9">
    <source>
        <dbReference type="Proteomes" id="UP001164286"/>
    </source>
</evidence>
<keyword evidence="3 7" id="KW-1133">Transmembrane helix</keyword>
<dbReference type="GeneID" id="77729045"/>
<evidence type="ECO:0000256" key="7">
    <source>
        <dbReference type="SAM" id="Phobius"/>
    </source>
</evidence>
<comment type="similarity">
    <text evidence="1">Belongs to the TMEM53 family.</text>
</comment>
<protein>
    <recommendedName>
        <fullName evidence="10">Indole-diterpene biosynthesis protein PaxU</fullName>
    </recommendedName>
</protein>
<dbReference type="InterPro" id="IPR029058">
    <property type="entry name" value="AB_hydrolase_fold"/>
</dbReference>
<dbReference type="AlphaFoldDB" id="A0AA38H5S2"/>
<feature type="transmembrane region" description="Helical" evidence="7">
    <location>
        <begin position="164"/>
        <end position="181"/>
    </location>
</feature>
<keyword evidence="9" id="KW-1185">Reference proteome</keyword>
<accession>A0AA38H5S2</accession>
<evidence type="ECO:0000313" key="8">
    <source>
        <dbReference type="EMBL" id="KAI9634386.1"/>
    </source>
</evidence>
<evidence type="ECO:0000256" key="2">
    <source>
        <dbReference type="ARBA" id="ARBA00022692"/>
    </source>
</evidence>
<gene>
    <name evidence="8" type="ORF">MKK02DRAFT_37917</name>
</gene>
<dbReference type="SUPFAM" id="SSF53474">
    <property type="entry name" value="alpha/beta-Hydrolases"/>
    <property type="match status" value="1"/>
</dbReference>
<dbReference type="PANTHER" id="PTHR12265">
    <property type="entry name" value="TRANSMEMBRANE PROTEIN 53"/>
    <property type="match status" value="1"/>
</dbReference>
<evidence type="ECO:0008006" key="10">
    <source>
        <dbReference type="Google" id="ProtNLM"/>
    </source>
</evidence>
<proteinExistence type="inferred from homology"/>
<sequence>MASPSLFPTFQRLSPIIYLYTPTRSPNPDPASPDLIILATWMGAPPKLINLYVTSYKQLLPTSRILLLTSKMSDIFVTPTSTYQSFLLPALPLLQATTGKIVGAVYSNGGAFGLTNLARLYAAHTGRPLPLDGLLLDSAPGSAADLVSGQRAILASIPPFLRRAPARVFVIFTIQLFFVLYRIMLRWTGRVDPITSIRADLLDGRLLRRGGMRAYIFSEEDVMVPAGAVVQHAQESERAGWTVRRELWKGSGHVAHARADKERYWAVVRNTLGS</sequence>
<evidence type="ECO:0000256" key="4">
    <source>
        <dbReference type="ARBA" id="ARBA00023136"/>
    </source>
</evidence>
<evidence type="ECO:0000256" key="1">
    <source>
        <dbReference type="ARBA" id="ARBA00007387"/>
    </source>
</evidence>
<comment type="subcellular location">
    <subcellularLocation>
        <location evidence="6">Nucleus outer membrane</location>
        <topology evidence="6">Single-pass membrane protein</topology>
    </subcellularLocation>
</comment>
<dbReference type="GO" id="GO:0005640">
    <property type="term" value="C:nuclear outer membrane"/>
    <property type="evidence" value="ECO:0007669"/>
    <property type="project" value="UniProtKB-SubCell"/>
</dbReference>